<dbReference type="PANTHER" id="PTHR37981:SF1">
    <property type="entry name" value="SGNH HYDROLASE-TYPE ESTERASE DOMAIN-CONTAINING PROTEIN"/>
    <property type="match status" value="1"/>
</dbReference>
<comment type="caution">
    <text evidence="2">The sequence shown here is derived from an EMBL/GenBank/DDBJ whole genome shotgun (WGS) entry which is preliminary data.</text>
</comment>
<dbReference type="GO" id="GO:0016787">
    <property type="term" value="F:hydrolase activity"/>
    <property type="evidence" value="ECO:0007669"/>
    <property type="project" value="UniProtKB-KW"/>
</dbReference>
<dbReference type="Pfam" id="PF13472">
    <property type="entry name" value="Lipase_GDSL_2"/>
    <property type="match status" value="1"/>
</dbReference>
<dbReference type="RefSeq" id="WP_345726979.1">
    <property type="nucleotide sequence ID" value="NZ_BAAAYN010000006.1"/>
</dbReference>
<gene>
    <name evidence="2" type="ORF">GCM10020369_12260</name>
</gene>
<dbReference type="PANTHER" id="PTHR37981">
    <property type="entry name" value="LIPASE 2"/>
    <property type="match status" value="1"/>
</dbReference>
<organism evidence="2 3">
    <name type="scientific">Cryptosporangium minutisporangium</name>
    <dbReference type="NCBI Taxonomy" id="113569"/>
    <lineage>
        <taxon>Bacteria</taxon>
        <taxon>Bacillati</taxon>
        <taxon>Actinomycetota</taxon>
        <taxon>Actinomycetes</taxon>
        <taxon>Cryptosporangiales</taxon>
        <taxon>Cryptosporangiaceae</taxon>
        <taxon>Cryptosporangium</taxon>
    </lineage>
</organism>
<keyword evidence="2" id="KW-0378">Hydrolase</keyword>
<dbReference type="Gene3D" id="3.40.50.1110">
    <property type="entry name" value="SGNH hydrolase"/>
    <property type="match status" value="1"/>
</dbReference>
<dbReference type="InterPro" id="IPR037460">
    <property type="entry name" value="SEST-like"/>
</dbReference>
<feature type="domain" description="SGNH hydrolase-type esterase" evidence="1">
    <location>
        <begin position="8"/>
        <end position="248"/>
    </location>
</feature>
<dbReference type="CDD" id="cd01823">
    <property type="entry name" value="SEST_like"/>
    <property type="match status" value="1"/>
</dbReference>
<evidence type="ECO:0000313" key="3">
    <source>
        <dbReference type="Proteomes" id="UP001501676"/>
    </source>
</evidence>
<dbReference type="InterPro" id="IPR013830">
    <property type="entry name" value="SGNH_hydro"/>
</dbReference>
<sequence length="259" mass="27135">MSYRHVVALGSSFAAGPGIPPVVDAAAGRSGNNYAHLLAEALGARLTDLTVSGATTATILDQPQRAYRTTFPPQLSGVPDDADLVTVTAGGNDLQYLGTMLRLAWANTLRGRWWTRPLGNVLGRRPVPVLDPDLAVDGLRRVVEAVRTRAPGARVVLVDYLTVLEEKTPLGSDAPFSDAERKALRALGRRVDGAFAVAAQATGADLVKASVLSAGHGVGSPEPWVNGFVAGRRGATSSFHPNAAGMRAIADELLRFVGP</sequence>
<proteinExistence type="predicted"/>
<dbReference type="InterPro" id="IPR036514">
    <property type="entry name" value="SGNH_hydro_sf"/>
</dbReference>
<reference evidence="3" key="1">
    <citation type="journal article" date="2019" name="Int. J. Syst. Evol. Microbiol.">
        <title>The Global Catalogue of Microorganisms (GCM) 10K type strain sequencing project: providing services to taxonomists for standard genome sequencing and annotation.</title>
        <authorList>
            <consortium name="The Broad Institute Genomics Platform"/>
            <consortium name="The Broad Institute Genome Sequencing Center for Infectious Disease"/>
            <person name="Wu L."/>
            <person name="Ma J."/>
        </authorList>
    </citation>
    <scope>NUCLEOTIDE SEQUENCE [LARGE SCALE GENOMIC DNA]</scope>
    <source>
        <strain evidence="3">JCM 9458</strain>
    </source>
</reference>
<protein>
    <submittedName>
        <fullName evidence="2">SGNH/GDSL hydrolase family protein</fullName>
    </submittedName>
</protein>
<dbReference type="SUPFAM" id="SSF52266">
    <property type="entry name" value="SGNH hydrolase"/>
    <property type="match status" value="1"/>
</dbReference>
<evidence type="ECO:0000313" key="2">
    <source>
        <dbReference type="EMBL" id="GAA3384043.1"/>
    </source>
</evidence>
<dbReference type="Proteomes" id="UP001501676">
    <property type="component" value="Unassembled WGS sequence"/>
</dbReference>
<evidence type="ECO:0000259" key="1">
    <source>
        <dbReference type="Pfam" id="PF13472"/>
    </source>
</evidence>
<keyword evidence="3" id="KW-1185">Reference proteome</keyword>
<accession>A0ABP6SST8</accession>
<dbReference type="EMBL" id="BAAAYN010000006">
    <property type="protein sequence ID" value="GAA3384043.1"/>
    <property type="molecule type" value="Genomic_DNA"/>
</dbReference>
<name>A0ABP6SST8_9ACTN</name>